<organism evidence="1 2">
    <name type="scientific">Oxynema aestuarii AP17</name>
    <dbReference type="NCBI Taxonomy" id="2064643"/>
    <lineage>
        <taxon>Bacteria</taxon>
        <taxon>Bacillati</taxon>
        <taxon>Cyanobacteriota</taxon>
        <taxon>Cyanophyceae</taxon>
        <taxon>Oscillatoriophycideae</taxon>
        <taxon>Oscillatoriales</taxon>
        <taxon>Oscillatoriaceae</taxon>
        <taxon>Oxynema</taxon>
        <taxon>Oxynema aestuarii</taxon>
    </lineage>
</organism>
<dbReference type="KEGG" id="oxy:HCG48_17320"/>
<protein>
    <recommendedName>
        <fullName evidence="3">CRISPR-associated protein</fullName>
    </recommendedName>
</protein>
<keyword evidence="2" id="KW-1185">Reference proteome</keyword>
<dbReference type="Proteomes" id="UP000500857">
    <property type="component" value="Chromosome"/>
</dbReference>
<evidence type="ECO:0008006" key="3">
    <source>
        <dbReference type="Google" id="ProtNLM"/>
    </source>
</evidence>
<sequence length="347" mass="39443">MSELEQSWYSISPAGTVAIGNLTPVGQNSGQVDCRWPPNGHQLAACLNLPTDCTLCGPFWYLSNPGRIYVILPLPVYELERSPQKKKKQKIPPEIFRMVWEENRWQVQSQHRDASIEVVGGRYLISGITLKQLWRDGSRKEPDLQEFPWQKLTLSHNSREEFEVKDEGGFFAEKTTLMDPGWSILVKIIGNYDWQQRLPNPPWSCIGAGATPVSIKREDEEDLTVDWLEGKAESFQGTGAVLLTGALWYEEENFLSVPYPAQVPIAGYAAEVGIPWQSWKSVRDRHNPERKVQVLTPGEWLTPAGAVYLWEGEAPLETSAPLPDRHHRHCLGYGHLWLFEEKQNNGN</sequence>
<evidence type="ECO:0000313" key="1">
    <source>
        <dbReference type="EMBL" id="QIZ72112.1"/>
    </source>
</evidence>
<proteinExistence type="predicted"/>
<dbReference type="AlphaFoldDB" id="A0A6H1TZS3"/>
<reference evidence="1 2" key="1">
    <citation type="submission" date="2020-04" db="EMBL/GenBank/DDBJ databases">
        <authorList>
            <person name="Basu S."/>
            <person name="Maruthanayagam V."/>
            <person name="Chakraborty S."/>
            <person name="Pramanik A."/>
            <person name="Mukherjee J."/>
            <person name="Brink B."/>
        </authorList>
    </citation>
    <scope>NUCLEOTIDE SEQUENCE [LARGE SCALE GENOMIC DNA]</scope>
    <source>
        <strain evidence="1 2">AP17</strain>
    </source>
</reference>
<dbReference type="EMBL" id="CP051167">
    <property type="protein sequence ID" value="QIZ72112.1"/>
    <property type="molecule type" value="Genomic_DNA"/>
</dbReference>
<name>A0A6H1TZS3_9CYAN</name>
<gene>
    <name evidence="1" type="ORF">HCG48_17320</name>
</gene>
<accession>A0A6H1TZS3</accession>
<dbReference type="RefSeq" id="WP_168570262.1">
    <property type="nucleotide sequence ID" value="NZ_CP051167.1"/>
</dbReference>
<evidence type="ECO:0000313" key="2">
    <source>
        <dbReference type="Proteomes" id="UP000500857"/>
    </source>
</evidence>